<evidence type="ECO:0000256" key="2">
    <source>
        <dbReference type="ARBA" id="ARBA00005704"/>
    </source>
</evidence>
<feature type="binding site" evidence="10">
    <location>
        <position position="340"/>
    </location>
    <ligand>
        <name>substrate</name>
    </ligand>
</feature>
<dbReference type="GO" id="GO:0006099">
    <property type="term" value="P:tricarboxylic acid cycle"/>
    <property type="evidence" value="ECO:0007669"/>
    <property type="project" value="UniProtKB-UniRule"/>
</dbReference>
<dbReference type="OrthoDB" id="8629576at2"/>
<evidence type="ECO:0000256" key="5">
    <source>
        <dbReference type="ARBA" id="ARBA00022532"/>
    </source>
</evidence>
<dbReference type="NCBIfam" id="NF011645">
    <property type="entry name" value="PRK15063.1"/>
    <property type="match status" value="1"/>
</dbReference>
<dbReference type="RefSeq" id="WP_029333878.1">
    <property type="nucleotide sequence ID" value="NZ_UGGP01000001.1"/>
</dbReference>
<keyword evidence="6 12" id="KW-0456">Lyase</keyword>
<keyword evidence="4" id="KW-0329">Glyoxylate bypass</keyword>
<evidence type="ECO:0000256" key="7">
    <source>
        <dbReference type="ARBA" id="ARBA00023531"/>
    </source>
</evidence>
<evidence type="ECO:0000256" key="10">
    <source>
        <dbReference type="PIRSR" id="PIRSR001362-2"/>
    </source>
</evidence>
<dbReference type="PANTHER" id="PTHR21631">
    <property type="entry name" value="ISOCITRATE LYASE/MALATE SYNTHASE"/>
    <property type="match status" value="1"/>
</dbReference>
<dbReference type="GO" id="GO:0046872">
    <property type="term" value="F:metal ion binding"/>
    <property type="evidence" value="ECO:0007669"/>
    <property type="project" value="UniProtKB-KW"/>
</dbReference>
<organism evidence="12 13">
    <name type="scientific">Exiguobacterium aurantiacum</name>
    <dbReference type="NCBI Taxonomy" id="33987"/>
    <lineage>
        <taxon>Bacteria</taxon>
        <taxon>Bacillati</taxon>
        <taxon>Bacillota</taxon>
        <taxon>Bacilli</taxon>
        <taxon>Bacillales</taxon>
        <taxon>Bacillales Family XII. Incertae Sedis</taxon>
        <taxon>Exiguobacterium</taxon>
    </lineage>
</organism>
<keyword evidence="11" id="KW-0460">Magnesium</keyword>
<feature type="binding site" evidence="10">
    <location>
        <position position="221"/>
    </location>
    <ligand>
        <name>substrate</name>
    </ligand>
</feature>
<feature type="active site" description="Proton acceptor" evidence="9">
    <location>
        <position position="184"/>
    </location>
</feature>
<sequence>MNEQRKQLEEMLQSERFDGVERPYGIDDVMKLRGSILIEHTLAVRGAERLWELLHERDYVHALGALTGNQAIQQVKAGLEAIYLSGWQVAADANLSGHMYPDQSLYPANSVPSVVKRINQALQRADQIQTAEGKGDTHWFAPIVADMEAGFGGVLNVFELTKAMIEAGAAGVHLEDQLSSEKKCGHLGGKVLLPTQTAVKNLIAARLAADVMGVSTIIVARTDAHAANLITSDIDPVDHPFIVGDRTPEGFYRTEAGIEQAIARGLAYAPYADLVWCETSEPDLDEARQFADAIHAKYPGKLLAYNCSPSFNWKKKLSDDEIATFQQEIGAMGYKFQFVTLAGFHSLNFGMFELARGYKDRGMAAYSELQQAEFSAEQHGYTATRHQREVGTGYFDEVSLVISGGQSSTTALAGSTEAEQFETPSH</sequence>
<evidence type="ECO:0000256" key="9">
    <source>
        <dbReference type="PIRSR" id="PIRSR001362-1"/>
    </source>
</evidence>
<dbReference type="PANTHER" id="PTHR21631:SF3">
    <property type="entry name" value="BIFUNCTIONAL GLYOXYLATE CYCLE PROTEIN"/>
    <property type="match status" value="1"/>
</dbReference>
<proteinExistence type="inferred from homology"/>
<dbReference type="Gene3D" id="3.20.20.60">
    <property type="entry name" value="Phosphoenolpyruvate-binding domains"/>
    <property type="match status" value="1"/>
</dbReference>
<dbReference type="Proteomes" id="UP000254060">
    <property type="component" value="Unassembled WGS sequence"/>
</dbReference>
<protein>
    <recommendedName>
        <fullName evidence="3 8">Isocitrate lyase</fullName>
        <ecNumber evidence="3 8">4.1.3.1</ecNumber>
    </recommendedName>
</protein>
<name>A0A377FYH2_9BACL</name>
<evidence type="ECO:0000256" key="1">
    <source>
        <dbReference type="ARBA" id="ARBA00004793"/>
    </source>
</evidence>
<dbReference type="PIRSF" id="PIRSF001362">
    <property type="entry name" value="Isocit_lyase"/>
    <property type="match status" value="1"/>
</dbReference>
<evidence type="ECO:0000256" key="4">
    <source>
        <dbReference type="ARBA" id="ARBA00022435"/>
    </source>
</evidence>
<dbReference type="EMBL" id="UGGP01000001">
    <property type="protein sequence ID" value="STO09485.1"/>
    <property type="molecule type" value="Genomic_DNA"/>
</dbReference>
<keyword evidence="11" id="KW-0479">Metal-binding</keyword>
<evidence type="ECO:0000256" key="3">
    <source>
        <dbReference type="ARBA" id="ARBA00012909"/>
    </source>
</evidence>
<dbReference type="CDD" id="cd00377">
    <property type="entry name" value="ICL_PEPM"/>
    <property type="match status" value="1"/>
</dbReference>
<evidence type="ECO:0000256" key="11">
    <source>
        <dbReference type="PIRSR" id="PIRSR001362-3"/>
    </source>
</evidence>
<dbReference type="Pfam" id="PF00463">
    <property type="entry name" value="ICL"/>
    <property type="match status" value="2"/>
</dbReference>
<reference evidence="12 13" key="1">
    <citation type="submission" date="2018-06" db="EMBL/GenBank/DDBJ databases">
        <authorList>
            <consortium name="Pathogen Informatics"/>
            <person name="Doyle S."/>
        </authorList>
    </citation>
    <scope>NUCLEOTIDE SEQUENCE [LARGE SCALE GENOMIC DNA]</scope>
    <source>
        <strain evidence="12 13">NCTC13163</strain>
    </source>
</reference>
<feature type="binding site" evidence="10">
    <location>
        <begin position="306"/>
        <end position="310"/>
    </location>
    <ligand>
        <name>substrate</name>
    </ligand>
</feature>
<dbReference type="PROSITE" id="PS00161">
    <property type="entry name" value="ISOCITRATE_LYASE"/>
    <property type="match status" value="1"/>
</dbReference>
<evidence type="ECO:0000256" key="6">
    <source>
        <dbReference type="ARBA" id="ARBA00023239"/>
    </source>
</evidence>
<dbReference type="InterPro" id="IPR040442">
    <property type="entry name" value="Pyrv_kinase-like_dom_sf"/>
</dbReference>
<evidence type="ECO:0000313" key="12">
    <source>
        <dbReference type="EMBL" id="STO09485.1"/>
    </source>
</evidence>
<dbReference type="NCBIfam" id="TIGR01346">
    <property type="entry name" value="isocit_lyase"/>
    <property type="match status" value="1"/>
</dbReference>
<evidence type="ECO:0000256" key="8">
    <source>
        <dbReference type="NCBIfam" id="TIGR01346"/>
    </source>
</evidence>
<comment type="cofactor">
    <cofactor evidence="11">
        <name>Mg(2+)</name>
        <dbReference type="ChEBI" id="CHEBI:18420"/>
    </cofactor>
    <text evidence="11">Can also use Mn(2+) ion.</text>
</comment>
<feature type="binding site" evidence="10">
    <location>
        <begin position="85"/>
        <end position="87"/>
    </location>
    <ligand>
        <name>substrate</name>
    </ligand>
</feature>
<dbReference type="InterPro" id="IPR039556">
    <property type="entry name" value="ICL/PEPM"/>
</dbReference>
<dbReference type="AlphaFoldDB" id="A0A377FYH2"/>
<comment type="similarity">
    <text evidence="2">Belongs to the isocitrate lyase/PEP mutase superfamily. Isocitrate lyase family.</text>
</comment>
<dbReference type="InterPro" id="IPR018523">
    <property type="entry name" value="Isocitrate_lyase_ph_CS"/>
</dbReference>
<keyword evidence="5" id="KW-0816">Tricarboxylic acid cycle</keyword>
<dbReference type="GO" id="GO:0006097">
    <property type="term" value="P:glyoxylate cycle"/>
    <property type="evidence" value="ECO:0007669"/>
    <property type="project" value="UniProtKB-KW"/>
</dbReference>
<comment type="catalytic activity">
    <reaction evidence="7">
        <text>D-threo-isocitrate = glyoxylate + succinate</text>
        <dbReference type="Rhea" id="RHEA:13245"/>
        <dbReference type="ChEBI" id="CHEBI:15562"/>
        <dbReference type="ChEBI" id="CHEBI:30031"/>
        <dbReference type="ChEBI" id="CHEBI:36655"/>
        <dbReference type="EC" id="4.1.3.1"/>
    </reaction>
</comment>
<dbReference type="FunFam" id="3.20.20.60:FF:000005">
    <property type="entry name" value="Isocitrate lyase"/>
    <property type="match status" value="1"/>
</dbReference>
<comment type="pathway">
    <text evidence="1">Carbohydrate metabolism; glyoxylate cycle; (S)-malate from isocitrate: step 1/2.</text>
</comment>
<dbReference type="GO" id="GO:0004451">
    <property type="term" value="F:isocitrate lyase activity"/>
    <property type="evidence" value="ECO:0007669"/>
    <property type="project" value="UniProtKB-UniRule"/>
</dbReference>
<accession>A0A377FYH2</accession>
<feature type="binding site" evidence="11">
    <location>
        <position position="146"/>
    </location>
    <ligand>
        <name>Mg(2+)</name>
        <dbReference type="ChEBI" id="CHEBI:18420"/>
    </ligand>
</feature>
<gene>
    <name evidence="12" type="primary">aceA</name>
    <name evidence="12" type="ORF">NCTC13163_02923</name>
</gene>
<evidence type="ECO:0000313" key="13">
    <source>
        <dbReference type="Proteomes" id="UP000254060"/>
    </source>
</evidence>
<dbReference type="SUPFAM" id="SSF51621">
    <property type="entry name" value="Phosphoenolpyruvate/pyruvate domain"/>
    <property type="match status" value="1"/>
</dbReference>
<dbReference type="InterPro" id="IPR006254">
    <property type="entry name" value="Isocitrate_lyase"/>
</dbReference>
<dbReference type="EC" id="4.1.3.1" evidence="3 8"/>
<dbReference type="STRING" id="1397694.GCA_000702585_00345"/>
<feature type="binding site" evidence="10">
    <location>
        <begin position="185"/>
        <end position="186"/>
    </location>
    <ligand>
        <name>substrate</name>
    </ligand>
</feature>
<dbReference type="InterPro" id="IPR015813">
    <property type="entry name" value="Pyrv/PenolPyrv_kinase-like_dom"/>
</dbReference>